<dbReference type="EMBL" id="JARTCD010000005">
    <property type="protein sequence ID" value="KAJ8662084.1"/>
    <property type="molecule type" value="Genomic_DNA"/>
</dbReference>
<proteinExistence type="inferred from homology"/>
<dbReference type="Pfam" id="PF04051">
    <property type="entry name" value="TRAPP"/>
    <property type="match status" value="1"/>
</dbReference>
<dbReference type="GO" id="GO:0006888">
    <property type="term" value="P:endoplasmic reticulum to Golgi vesicle-mediated transport"/>
    <property type="evidence" value="ECO:0007669"/>
    <property type="project" value="TreeGrafter"/>
</dbReference>
<protein>
    <recommendedName>
        <fullName evidence="4">Transport protein particle component</fullName>
    </recommendedName>
</protein>
<dbReference type="GeneID" id="83209192"/>
<dbReference type="SUPFAM" id="SSF111126">
    <property type="entry name" value="Ligand-binding domain in the NO signalling and Golgi transport"/>
    <property type="match status" value="1"/>
</dbReference>
<dbReference type="PANTHER" id="PTHR12817:SF0">
    <property type="entry name" value="GEO08327P1"/>
    <property type="match status" value="1"/>
</dbReference>
<sequence>MSNYEDTTTATASPYAQQRLVSETCVDLFLIEMVDTICRTTAVESEADSEAMFYKLDSLGYAVGQRMVERFTKDRPRFADTLDVVKFICKDLWTIMFKKQIDNLKTNHRGVYVLQDNSFRWFMRMSTDIGGADSAKKATPYIWFPCGIVRGALANLGVQSDVVAETSNLPQCTFQIRITK</sequence>
<dbReference type="RefSeq" id="XP_058346997.1">
    <property type="nucleotide sequence ID" value="XM_058481866.1"/>
</dbReference>
<evidence type="ECO:0000313" key="2">
    <source>
        <dbReference type="EMBL" id="KAJ8662084.1"/>
    </source>
</evidence>
<dbReference type="Gene3D" id="3.30.1380.20">
    <property type="entry name" value="Trafficking protein particle complex subunit 3"/>
    <property type="match status" value="1"/>
</dbReference>
<dbReference type="InterPro" id="IPR024096">
    <property type="entry name" value="NO_sig/Golgi_transp_ligand-bd"/>
</dbReference>
<keyword evidence="3" id="KW-1185">Reference proteome</keyword>
<dbReference type="PANTHER" id="PTHR12817">
    <property type="entry name" value="TRAFFICKING PROTEIN PARTICLE COMPLEX SUBUNIT 6B"/>
    <property type="match status" value="1"/>
</dbReference>
<evidence type="ECO:0008006" key="4">
    <source>
        <dbReference type="Google" id="ProtNLM"/>
    </source>
</evidence>
<evidence type="ECO:0000313" key="3">
    <source>
        <dbReference type="Proteomes" id="UP001234581"/>
    </source>
</evidence>
<reference evidence="2 3" key="1">
    <citation type="submission" date="2023-03" db="EMBL/GenBank/DDBJ databases">
        <title>Genome sequence of Lichtheimia ornata CBS 291.66.</title>
        <authorList>
            <person name="Mohabir J.T."/>
            <person name="Shea T.P."/>
            <person name="Kurbessoian T."/>
            <person name="Berby B."/>
            <person name="Fontaine J."/>
            <person name="Livny J."/>
            <person name="Gnirke A."/>
            <person name="Stajich J.E."/>
            <person name="Cuomo C.A."/>
        </authorList>
    </citation>
    <scope>NUCLEOTIDE SEQUENCE [LARGE SCALE GENOMIC DNA]</scope>
    <source>
        <strain evidence="2">CBS 291.66</strain>
    </source>
</reference>
<comment type="similarity">
    <text evidence="1">Belongs to the TRAPP small subunits family. BET3 subfamily.</text>
</comment>
<organism evidence="2 3">
    <name type="scientific">Lichtheimia ornata</name>
    <dbReference type="NCBI Taxonomy" id="688661"/>
    <lineage>
        <taxon>Eukaryota</taxon>
        <taxon>Fungi</taxon>
        <taxon>Fungi incertae sedis</taxon>
        <taxon>Mucoromycota</taxon>
        <taxon>Mucoromycotina</taxon>
        <taxon>Mucoromycetes</taxon>
        <taxon>Mucorales</taxon>
        <taxon>Lichtheimiaceae</taxon>
        <taxon>Lichtheimia</taxon>
    </lineage>
</organism>
<dbReference type="FunFam" id="3.30.1380.20:FF:000008">
    <property type="entry name" value="trafficking protein particle complex subunit 6B"/>
    <property type="match status" value="1"/>
</dbReference>
<evidence type="ECO:0000256" key="1">
    <source>
        <dbReference type="ARBA" id="ARBA00006218"/>
    </source>
</evidence>
<name>A0AAD7VAN7_9FUNG</name>
<comment type="caution">
    <text evidence="2">The sequence shown here is derived from an EMBL/GenBank/DDBJ whole genome shotgun (WGS) entry which is preliminary data.</text>
</comment>
<dbReference type="GO" id="GO:0030008">
    <property type="term" value="C:TRAPP complex"/>
    <property type="evidence" value="ECO:0007669"/>
    <property type="project" value="TreeGrafter"/>
</dbReference>
<dbReference type="GO" id="GO:0005802">
    <property type="term" value="C:trans-Golgi network"/>
    <property type="evidence" value="ECO:0007669"/>
    <property type="project" value="TreeGrafter"/>
</dbReference>
<dbReference type="InterPro" id="IPR037992">
    <property type="entry name" value="TRAPPC6/Trs33"/>
</dbReference>
<dbReference type="GO" id="GO:0005801">
    <property type="term" value="C:cis-Golgi network"/>
    <property type="evidence" value="ECO:0007669"/>
    <property type="project" value="TreeGrafter"/>
</dbReference>
<dbReference type="CDD" id="cd14944">
    <property type="entry name" value="TRAPPC6A_Trs33"/>
    <property type="match status" value="1"/>
</dbReference>
<dbReference type="Proteomes" id="UP001234581">
    <property type="component" value="Unassembled WGS sequence"/>
</dbReference>
<gene>
    <name evidence="2" type="ORF">O0I10_001774</name>
</gene>
<dbReference type="InterPro" id="IPR007194">
    <property type="entry name" value="TRAPP_component"/>
</dbReference>
<dbReference type="AlphaFoldDB" id="A0AAD7VAN7"/>
<accession>A0AAD7VAN7</accession>